<dbReference type="HOGENOM" id="CLU_1516452_0_0_11"/>
<accession>A0A0H3DH34</accession>
<dbReference type="GeneID" id="92874875"/>
<gene>
    <name evidence="2" type="ordered locus">AMED_7232</name>
</gene>
<evidence type="ECO:0000313" key="3">
    <source>
        <dbReference type="Proteomes" id="UP000000328"/>
    </source>
</evidence>
<dbReference type="KEGG" id="amd:AMED_7232"/>
<organism evidence="2 3">
    <name type="scientific">Amycolatopsis mediterranei (strain U-32)</name>
    <dbReference type="NCBI Taxonomy" id="749927"/>
    <lineage>
        <taxon>Bacteria</taxon>
        <taxon>Bacillati</taxon>
        <taxon>Actinomycetota</taxon>
        <taxon>Actinomycetes</taxon>
        <taxon>Pseudonocardiales</taxon>
        <taxon>Pseudonocardiaceae</taxon>
        <taxon>Amycolatopsis</taxon>
    </lineage>
</organism>
<keyword evidence="1" id="KW-1133">Transmembrane helix</keyword>
<evidence type="ECO:0000313" key="2">
    <source>
        <dbReference type="EMBL" id="ADJ48949.1"/>
    </source>
</evidence>
<dbReference type="eggNOG" id="ENOG502ZCD3">
    <property type="taxonomic scope" value="Bacteria"/>
</dbReference>
<dbReference type="EMBL" id="CP002000">
    <property type="protein sequence ID" value="ADJ48949.1"/>
    <property type="molecule type" value="Genomic_DNA"/>
</dbReference>
<proteinExistence type="predicted"/>
<sequence length="172" mass="19337">MTIAANDRQAVSYEYTTIRVERDKERLHREVHESFGWILDGRVPAGETVTLELKRDRRIRNRPVVAELQRTAEEALASIGRLERSKTAIASAVAYSVGLAGAAFFAGAVFSLNAGLIPLFLFLGFHGLLFWVAPYFLHTRLRTRKAAELAPLIDRQYGVIRETAERAHGFLK</sequence>
<dbReference type="AlphaFoldDB" id="A0A0H3DH34"/>
<reference evidence="2 3" key="1">
    <citation type="journal article" date="2010" name="Cell Res.">
        <title>Complete genome sequence of the rifamycin SV-producing Amycolatopsis mediterranei U32 revealed its genetic characteristics in phylogeny and metabolism.</title>
        <authorList>
            <person name="Zhao W."/>
            <person name="Zhong Y."/>
            <person name="Yuan H."/>
            <person name="Wang J."/>
            <person name="Zheng H."/>
            <person name="Wang Y."/>
            <person name="Cen X."/>
            <person name="Xu F."/>
            <person name="Bai J."/>
            <person name="Han X."/>
            <person name="Lu G."/>
            <person name="Zhu Y."/>
            <person name="Shao Z."/>
            <person name="Yan H."/>
            <person name="Li C."/>
            <person name="Peng N."/>
            <person name="Zhang Z."/>
            <person name="Zhang Y."/>
            <person name="Lin W."/>
            <person name="Fan Y."/>
            <person name="Qin Z."/>
            <person name="Hu Y."/>
            <person name="Zhu B."/>
            <person name="Wang S."/>
            <person name="Ding X."/>
            <person name="Zhao G.P."/>
        </authorList>
    </citation>
    <scope>NUCLEOTIDE SEQUENCE [LARGE SCALE GENOMIC DNA]</scope>
    <source>
        <strain evidence="3">U-32</strain>
    </source>
</reference>
<protein>
    <submittedName>
        <fullName evidence="2">Uncharacterized protein</fullName>
    </submittedName>
</protein>
<evidence type="ECO:0000256" key="1">
    <source>
        <dbReference type="SAM" id="Phobius"/>
    </source>
</evidence>
<dbReference type="OrthoDB" id="2599257at2"/>
<keyword evidence="1" id="KW-0472">Membrane</keyword>
<feature type="transmembrane region" description="Helical" evidence="1">
    <location>
        <begin position="116"/>
        <end position="137"/>
    </location>
</feature>
<dbReference type="Proteomes" id="UP000000328">
    <property type="component" value="Chromosome"/>
</dbReference>
<dbReference type="RefSeq" id="WP_013228994.1">
    <property type="nucleotide sequence ID" value="NC_014318.1"/>
</dbReference>
<feature type="transmembrane region" description="Helical" evidence="1">
    <location>
        <begin position="88"/>
        <end position="110"/>
    </location>
</feature>
<name>A0A0H3DH34_AMYMU</name>
<keyword evidence="1" id="KW-0812">Transmembrane</keyword>
<dbReference type="PATRIC" id="fig|749927.5.peg.7520"/>